<keyword evidence="4" id="KW-1185">Reference proteome</keyword>
<evidence type="ECO:0000313" key="4">
    <source>
        <dbReference type="Proteomes" id="UP000013785"/>
    </source>
</evidence>
<feature type="domain" description="Non-reducing end beta-L-arabinofuranosidase-like GH127 middle" evidence="2">
    <location>
        <begin position="393"/>
        <end position="457"/>
    </location>
</feature>
<dbReference type="STRING" id="154621.RV11_GL000211"/>
<accession>R3WD13</accession>
<organism evidence="3 4">
    <name type="scientific">Enterococcus phoeniculicola ATCC BAA-412</name>
    <dbReference type="NCBI Taxonomy" id="1158610"/>
    <lineage>
        <taxon>Bacteria</taxon>
        <taxon>Bacillati</taxon>
        <taxon>Bacillota</taxon>
        <taxon>Bacilli</taxon>
        <taxon>Lactobacillales</taxon>
        <taxon>Enterococcaceae</taxon>
        <taxon>Enterococcus</taxon>
    </lineage>
</organism>
<protein>
    <recommendedName>
        <fullName evidence="5">DUF1680 family protein</fullName>
    </recommendedName>
</protein>
<evidence type="ECO:0008006" key="5">
    <source>
        <dbReference type="Google" id="ProtNLM"/>
    </source>
</evidence>
<sequence>MKEKDFFNKFEQLPLGRIRPSGWLKNQLIIQANGMTGQLEEHWPDLGPDSAWLGGEGEGWERGPYYLDGLVPLAYLLEDEKLVRKSQKWIEWILDSQKEDGWFGPENNDDWWSRMIVFKVLIQYFETTQDERVIPFMLRYANYQLRHLKKRPLSEWGKARGGEEIFSLIWLFKKTKKKFLFELIELIKEQSTDWVNLYENYPFTRYVTEFNHESHVVNVAMALKYFGLEFQMTGDDYQREILEKTLYQLTVYHGQMHGMVSGDEWLAGTHPSQGTELCSIVEYMFSMEILLKIFGETEFGDRWERAAFNALPAAISRDWLAHQYDQQVNQISCNHAKRNWTENNEDANIFGLEPHFGCCTANMHQGWPKFVSNLWMRDEVGLVCQSISPCIVNDGDVEIKVEGNYPFELSAKLTVSSTINQVLKIRIPIWVKKIVIQKNGKEYPQEISGSYLVISHENGICTYEISYAAEIIKEWRGQRAVGITYGPLIFALPIQENWQITAGEDPFYDWEVLPESDWCYALATDEDYKIENNLSLKKQVFDSLNSPIWIKTIGWKVTNWSIKDHSADTPPYTVKTDSQKELTLVPYGGAKLRIAEFPTVDRRP</sequence>
<dbReference type="Pfam" id="PF20736">
    <property type="entry name" value="Glyco_hydro127M"/>
    <property type="match status" value="1"/>
</dbReference>
<dbReference type="eggNOG" id="COG3533">
    <property type="taxonomic scope" value="Bacteria"/>
</dbReference>
<comment type="caution">
    <text evidence="3">The sequence shown here is derived from an EMBL/GenBank/DDBJ whole genome shotgun (WGS) entry which is preliminary data.</text>
</comment>
<name>R3WD13_9ENTE</name>
<dbReference type="RefSeq" id="WP_010767915.1">
    <property type="nucleotide sequence ID" value="NZ_ASWE01000003.1"/>
</dbReference>
<dbReference type="PANTHER" id="PTHR31151">
    <property type="entry name" value="PROLINE-TRNA LIGASE (DUF1680)"/>
    <property type="match status" value="1"/>
</dbReference>
<proteinExistence type="predicted"/>
<gene>
    <name evidence="3" type="ORF">UC3_01247</name>
</gene>
<dbReference type="InterPro" id="IPR049046">
    <property type="entry name" value="Beta-AFase-like_GH127_middle"/>
</dbReference>
<evidence type="ECO:0000313" key="3">
    <source>
        <dbReference type="EMBL" id="EOL45357.1"/>
    </source>
</evidence>
<dbReference type="InterPro" id="IPR008928">
    <property type="entry name" value="6-hairpin_glycosidase_sf"/>
</dbReference>
<feature type="domain" description="Non-reducing end beta-L-arabinofuranosidase-like GH127 catalytic" evidence="1">
    <location>
        <begin position="65"/>
        <end position="370"/>
    </location>
</feature>
<reference evidence="3 4" key="1">
    <citation type="submission" date="2013-02" db="EMBL/GenBank/DDBJ databases">
        <title>The Genome Sequence of Enterococcus phoeniculicola BAA-412.</title>
        <authorList>
            <consortium name="The Broad Institute Genome Sequencing Platform"/>
            <consortium name="The Broad Institute Genome Sequencing Center for Infectious Disease"/>
            <person name="Earl A.M."/>
            <person name="Gilmore M.S."/>
            <person name="Lebreton F."/>
            <person name="Walker B."/>
            <person name="Young S.K."/>
            <person name="Zeng Q."/>
            <person name="Gargeya S."/>
            <person name="Fitzgerald M."/>
            <person name="Haas B."/>
            <person name="Abouelleil A."/>
            <person name="Alvarado L."/>
            <person name="Arachchi H.M."/>
            <person name="Berlin A.M."/>
            <person name="Chapman S.B."/>
            <person name="Dewar J."/>
            <person name="Goldberg J."/>
            <person name="Griggs A."/>
            <person name="Gujja S."/>
            <person name="Hansen M."/>
            <person name="Howarth C."/>
            <person name="Imamovic A."/>
            <person name="Larimer J."/>
            <person name="McCowan C."/>
            <person name="Murphy C."/>
            <person name="Neiman D."/>
            <person name="Pearson M."/>
            <person name="Priest M."/>
            <person name="Roberts A."/>
            <person name="Saif S."/>
            <person name="Shea T."/>
            <person name="Sisk P."/>
            <person name="Sykes S."/>
            <person name="Wortman J."/>
            <person name="Nusbaum C."/>
            <person name="Birren B."/>
        </authorList>
    </citation>
    <scope>NUCLEOTIDE SEQUENCE [LARGE SCALE GENOMIC DNA]</scope>
    <source>
        <strain evidence="3 4">ATCC BAA-412</strain>
    </source>
</reference>
<dbReference type="GO" id="GO:0005975">
    <property type="term" value="P:carbohydrate metabolic process"/>
    <property type="evidence" value="ECO:0007669"/>
    <property type="project" value="InterPro"/>
</dbReference>
<evidence type="ECO:0000259" key="1">
    <source>
        <dbReference type="Pfam" id="PF07944"/>
    </source>
</evidence>
<dbReference type="SUPFAM" id="SSF48208">
    <property type="entry name" value="Six-hairpin glycosidases"/>
    <property type="match status" value="1"/>
</dbReference>
<dbReference type="AlphaFoldDB" id="R3WD13"/>
<dbReference type="PATRIC" id="fig|1158610.3.peg.1224"/>
<dbReference type="Proteomes" id="UP000013785">
    <property type="component" value="Unassembled WGS sequence"/>
</dbReference>
<dbReference type="PANTHER" id="PTHR31151:SF0">
    <property type="entry name" value="PROLINE-TRNA LIGASE (DUF1680)"/>
    <property type="match status" value="1"/>
</dbReference>
<evidence type="ECO:0000259" key="2">
    <source>
        <dbReference type="Pfam" id="PF20736"/>
    </source>
</evidence>
<dbReference type="EMBL" id="AJAT01000012">
    <property type="protein sequence ID" value="EOL45357.1"/>
    <property type="molecule type" value="Genomic_DNA"/>
</dbReference>
<dbReference type="Pfam" id="PF07944">
    <property type="entry name" value="Beta-AFase-like_GH127_cat"/>
    <property type="match status" value="1"/>
</dbReference>
<dbReference type="HOGENOM" id="CLU_016354_0_0_9"/>
<dbReference type="InterPro" id="IPR012878">
    <property type="entry name" value="Beta-AFase-like_GH127_cat"/>
</dbReference>